<dbReference type="SMART" id="SM01124">
    <property type="entry name" value="DBR1"/>
    <property type="match status" value="1"/>
</dbReference>
<dbReference type="GO" id="GO:0008419">
    <property type="term" value="F:RNA lariat debranching enzyme activity"/>
    <property type="evidence" value="ECO:0007669"/>
    <property type="project" value="TreeGrafter"/>
</dbReference>
<dbReference type="InterPro" id="IPR007708">
    <property type="entry name" value="DBR1_C"/>
</dbReference>
<dbReference type="Pfam" id="PF00149">
    <property type="entry name" value="Metallophos"/>
    <property type="match status" value="1"/>
</dbReference>
<keyword evidence="4" id="KW-1185">Reference proteome</keyword>
<dbReference type="InterPro" id="IPR029052">
    <property type="entry name" value="Metallo-depent_PP-like"/>
</dbReference>
<evidence type="ECO:0000259" key="2">
    <source>
        <dbReference type="SMART" id="SM01124"/>
    </source>
</evidence>
<dbReference type="AlphaFoldDB" id="A0A9W8LZP9"/>
<dbReference type="GO" id="GO:0000398">
    <property type="term" value="P:mRNA splicing, via spliceosome"/>
    <property type="evidence" value="ECO:0007669"/>
    <property type="project" value="TreeGrafter"/>
</dbReference>
<dbReference type="OrthoDB" id="407609at2759"/>
<comment type="caution">
    <text evidence="3">The sequence shown here is derived from an EMBL/GenBank/DDBJ whole genome shotgun (WGS) entry which is preliminary data.</text>
</comment>
<dbReference type="GO" id="GO:0005634">
    <property type="term" value="C:nucleus"/>
    <property type="evidence" value="ECO:0007669"/>
    <property type="project" value="TreeGrafter"/>
</dbReference>
<evidence type="ECO:0000256" key="1">
    <source>
        <dbReference type="SAM" id="MobiDB-lite"/>
    </source>
</evidence>
<feature type="region of interest" description="Disordered" evidence="1">
    <location>
        <begin position="227"/>
        <end position="258"/>
    </location>
</feature>
<feature type="compositionally biased region" description="Basic and acidic residues" evidence="1">
    <location>
        <begin position="383"/>
        <end position="395"/>
    </location>
</feature>
<feature type="region of interest" description="Disordered" evidence="1">
    <location>
        <begin position="383"/>
        <end position="407"/>
    </location>
</feature>
<evidence type="ECO:0000313" key="4">
    <source>
        <dbReference type="Proteomes" id="UP001139887"/>
    </source>
</evidence>
<organism evidence="3 4">
    <name type="scientific">Coemansia brasiliensis</name>
    <dbReference type="NCBI Taxonomy" id="2650707"/>
    <lineage>
        <taxon>Eukaryota</taxon>
        <taxon>Fungi</taxon>
        <taxon>Fungi incertae sedis</taxon>
        <taxon>Zoopagomycota</taxon>
        <taxon>Kickxellomycotina</taxon>
        <taxon>Kickxellomycetes</taxon>
        <taxon>Kickxellales</taxon>
        <taxon>Kickxellaceae</taxon>
        <taxon>Coemansia</taxon>
    </lineage>
</organism>
<dbReference type="InterPro" id="IPR004843">
    <property type="entry name" value="Calcineurin-like_PHP"/>
</dbReference>
<gene>
    <name evidence="3" type="primary">DBR1</name>
    <name evidence="3" type="ORF">IWW36_000676</name>
</gene>
<evidence type="ECO:0000313" key="3">
    <source>
        <dbReference type="EMBL" id="KAJ2851903.1"/>
    </source>
</evidence>
<protein>
    <submittedName>
        <fullName evidence="3">Lariat debranching enzyme</fullName>
    </submittedName>
</protein>
<dbReference type="PANTHER" id="PTHR12849:SF0">
    <property type="entry name" value="LARIAT DEBRANCHING ENZYME"/>
    <property type="match status" value="1"/>
</dbReference>
<proteinExistence type="predicted"/>
<dbReference type="SUPFAM" id="SSF56300">
    <property type="entry name" value="Metallo-dependent phosphatases"/>
    <property type="match status" value="1"/>
</dbReference>
<dbReference type="Pfam" id="PF05011">
    <property type="entry name" value="DBR1"/>
    <property type="match status" value="1"/>
</dbReference>
<dbReference type="EMBL" id="JANBUW010000007">
    <property type="protein sequence ID" value="KAJ2851903.1"/>
    <property type="molecule type" value="Genomic_DNA"/>
</dbReference>
<name>A0A9W8LZP9_9FUNG</name>
<feature type="domain" description="Lariat debranching enzyme C-terminal" evidence="2">
    <location>
        <begin position="254"/>
        <end position="432"/>
    </location>
</feature>
<accession>A0A9W8LZP9</accession>
<dbReference type="Proteomes" id="UP001139887">
    <property type="component" value="Unassembled WGS sequence"/>
</dbReference>
<dbReference type="PANTHER" id="PTHR12849">
    <property type="entry name" value="RNA LARIAT DEBRANCHING ENZYME"/>
    <property type="match status" value="1"/>
</dbReference>
<reference evidence="3" key="1">
    <citation type="submission" date="2022-07" db="EMBL/GenBank/DDBJ databases">
        <title>Phylogenomic reconstructions and comparative analyses of Kickxellomycotina fungi.</title>
        <authorList>
            <person name="Reynolds N.K."/>
            <person name="Stajich J.E."/>
            <person name="Barry K."/>
            <person name="Grigoriev I.V."/>
            <person name="Crous P."/>
            <person name="Smith M.E."/>
        </authorList>
    </citation>
    <scope>NUCLEOTIDE SEQUENCE</scope>
    <source>
        <strain evidence="3">NRRL 1566</strain>
    </source>
</reference>
<sequence length="437" mass="49488">MSCPDKYKQIGGFYRYYSGEKTAPIPTIFVGGNHEAGNHSRELYYGGWVAKNIYFLGNSGVVKFGGLRIGGISGIFKDFDYHKGYYEHPPFRGHSRSSMHHVRSYEAFKMLQIRQPLDIVISHDWPQYIERYGDTEGLLKKKPFFKKEVDRGDLGSPVNAMLLEKLRPAWWLSAHLHVRFTAKVDANESIFPEGWAGIAPCPANISADSKANPANTDEITISDEEFDFNEPSNGAQMTKPETKKHSSTTPAKAENTADKACRGPTQFLALDKCLPRRQFLEIIEVEAPHDAADEELKLEYDPEWLAILRLCHPYMPLDETPFNPPVQGAMPLFPNELVDKEMEWVMKTIFVNGQRYIPENFVPVAPVPPPGTPDTANFGIARDNRGRGPGYERHGQRNIRNGSEWPGPQPYFINANPQTEDFCKMLGVQDQLTQRLR</sequence>